<organism evidence="1 2">
    <name type="scientific">Amycolatopsis eburnea</name>
    <dbReference type="NCBI Taxonomy" id="2267691"/>
    <lineage>
        <taxon>Bacteria</taxon>
        <taxon>Bacillati</taxon>
        <taxon>Actinomycetota</taxon>
        <taxon>Actinomycetes</taxon>
        <taxon>Pseudonocardiales</taxon>
        <taxon>Pseudonocardiaceae</taxon>
        <taxon>Amycolatopsis</taxon>
    </lineage>
</organism>
<name>A0A3R9EQ24_9PSEU</name>
<accession>A0A3R9EQ24</accession>
<evidence type="ECO:0000313" key="1">
    <source>
        <dbReference type="EMBL" id="RSD14293.1"/>
    </source>
</evidence>
<gene>
    <name evidence="1" type="ORF">EIY87_27850</name>
</gene>
<comment type="caution">
    <text evidence="1">The sequence shown here is derived from an EMBL/GenBank/DDBJ whole genome shotgun (WGS) entry which is preliminary data.</text>
</comment>
<dbReference type="EMBL" id="RSEC01000058">
    <property type="protein sequence ID" value="RSD14293.1"/>
    <property type="molecule type" value="Genomic_DNA"/>
</dbReference>
<proteinExistence type="predicted"/>
<protein>
    <submittedName>
        <fullName evidence="1">Uncharacterized protein</fullName>
    </submittedName>
</protein>
<dbReference type="AlphaFoldDB" id="A0A3R9EQ24"/>
<dbReference type="OrthoDB" id="3638683at2"/>
<reference evidence="1 2" key="1">
    <citation type="submission" date="2018-12" db="EMBL/GenBank/DDBJ databases">
        <title>Amycolatopsis eburnea sp. nov. actinomycete associate with arbuscular mycorrhiza fungal spore.</title>
        <authorList>
            <person name="Lumyong S."/>
            <person name="Chaiya L."/>
        </authorList>
    </citation>
    <scope>NUCLEOTIDE SEQUENCE [LARGE SCALE GENOMIC DNA]</scope>
    <source>
        <strain evidence="1 2">GLM-1</strain>
    </source>
</reference>
<evidence type="ECO:0000313" key="2">
    <source>
        <dbReference type="Proteomes" id="UP000267081"/>
    </source>
</evidence>
<dbReference type="Proteomes" id="UP000267081">
    <property type="component" value="Unassembled WGS sequence"/>
</dbReference>
<sequence length="70" mass="7301">MAAVLLAVAPPAAAGPGYTVCSVVRTVARLGWSAGADGIYRVTAYQRPYTITVVLPYELSSSSRASASRR</sequence>
<keyword evidence="2" id="KW-1185">Reference proteome</keyword>